<proteinExistence type="predicted"/>
<evidence type="ECO:0000256" key="1">
    <source>
        <dbReference type="SAM" id="MobiDB-lite"/>
    </source>
</evidence>
<feature type="region of interest" description="Disordered" evidence="1">
    <location>
        <begin position="1"/>
        <end position="43"/>
    </location>
</feature>
<feature type="compositionally biased region" description="Low complexity" evidence="1">
    <location>
        <begin position="126"/>
        <end position="137"/>
    </location>
</feature>
<evidence type="ECO:0000313" key="2">
    <source>
        <dbReference type="EMBL" id="VEU36211.1"/>
    </source>
</evidence>
<evidence type="ECO:0000313" key="3">
    <source>
        <dbReference type="Proteomes" id="UP000291116"/>
    </source>
</evidence>
<name>A0A448Z2D7_9STRA</name>
<accession>A0A448Z2D7</accession>
<dbReference type="AlphaFoldDB" id="A0A448Z2D7"/>
<reference evidence="2 3" key="1">
    <citation type="submission" date="2019-01" db="EMBL/GenBank/DDBJ databases">
        <authorList>
            <person name="Ferrante I. M."/>
        </authorList>
    </citation>
    <scope>NUCLEOTIDE SEQUENCE [LARGE SCALE GENOMIC DNA]</scope>
    <source>
        <strain evidence="2 3">B856</strain>
    </source>
</reference>
<dbReference type="OrthoDB" id="67386at2759"/>
<dbReference type="Proteomes" id="UP000291116">
    <property type="component" value="Unassembled WGS sequence"/>
</dbReference>
<protein>
    <submittedName>
        <fullName evidence="2">Uncharacterized protein</fullName>
    </submittedName>
</protein>
<sequence>MHYIRGAGRDTHFEKSQTGLQRTTHAREDETTQRRPALPPALATPQAPTHLLACFLPMGFAAGHERLKNAVHAYWRKNPVLSPRTTAGKVVMGTFYFSIPVVLGYALVAPLADRTEAAAGERLAAAASGSKSEGSSGRPEKVGAGGWGGGVRLAESSARTQEINKTNLERFLKKQRRLKEDREREQQASC</sequence>
<organism evidence="2 3">
    <name type="scientific">Pseudo-nitzschia multistriata</name>
    <dbReference type="NCBI Taxonomy" id="183589"/>
    <lineage>
        <taxon>Eukaryota</taxon>
        <taxon>Sar</taxon>
        <taxon>Stramenopiles</taxon>
        <taxon>Ochrophyta</taxon>
        <taxon>Bacillariophyta</taxon>
        <taxon>Bacillariophyceae</taxon>
        <taxon>Bacillariophycidae</taxon>
        <taxon>Bacillariales</taxon>
        <taxon>Bacillariaceae</taxon>
        <taxon>Pseudo-nitzschia</taxon>
    </lineage>
</organism>
<feature type="region of interest" description="Disordered" evidence="1">
    <location>
        <begin position="126"/>
        <end position="149"/>
    </location>
</feature>
<dbReference type="EMBL" id="CAACVS010000081">
    <property type="protein sequence ID" value="VEU36211.1"/>
    <property type="molecule type" value="Genomic_DNA"/>
</dbReference>
<gene>
    <name evidence="2" type="ORF">PSNMU_V1.4_AUG-EV-PASAV3_0029970</name>
</gene>
<keyword evidence="3" id="KW-1185">Reference proteome</keyword>